<organism evidence="18 19">
    <name type="scientific">Paraphotobacterium marinum</name>
    <dbReference type="NCBI Taxonomy" id="1755811"/>
    <lineage>
        <taxon>Bacteria</taxon>
        <taxon>Pseudomonadati</taxon>
        <taxon>Pseudomonadota</taxon>
        <taxon>Gammaproteobacteria</taxon>
        <taxon>Vibrionales</taxon>
        <taxon>Vibrionaceae</taxon>
        <taxon>Paraphotobacterium</taxon>
    </lineage>
</organism>
<dbReference type="EC" id="4.2.99.18" evidence="15"/>
<comment type="similarity">
    <text evidence="2 15">Belongs to the FPG family.</text>
</comment>
<feature type="binding site" evidence="15">
    <location>
        <position position="109"/>
    </location>
    <ligand>
        <name>DNA</name>
        <dbReference type="ChEBI" id="CHEBI:16991"/>
    </ligand>
</feature>
<keyword evidence="8 15" id="KW-0862">Zinc</keyword>
<dbReference type="KEGG" id="pmai:CF386_02850"/>
<keyword evidence="10 15" id="KW-0234">DNA repair</keyword>
<dbReference type="InterPro" id="IPR012319">
    <property type="entry name" value="FPG_cat"/>
</dbReference>
<dbReference type="EMBL" id="CP022355">
    <property type="protein sequence ID" value="ASK78058.1"/>
    <property type="molecule type" value="Genomic_DNA"/>
</dbReference>
<evidence type="ECO:0000313" key="19">
    <source>
        <dbReference type="Proteomes" id="UP000242175"/>
    </source>
</evidence>
<evidence type="ECO:0000256" key="7">
    <source>
        <dbReference type="ARBA" id="ARBA00022801"/>
    </source>
</evidence>
<dbReference type="SUPFAM" id="SSF57716">
    <property type="entry name" value="Glucocorticoid receptor-like (DNA-binding domain)"/>
    <property type="match status" value="1"/>
</dbReference>
<accession>A0A220VCC3</accession>
<dbReference type="Gene3D" id="1.10.8.50">
    <property type="match status" value="1"/>
</dbReference>
<dbReference type="InterPro" id="IPR010979">
    <property type="entry name" value="Ribosomal_uS13-like_H2TH"/>
</dbReference>
<dbReference type="GO" id="GO:0008270">
    <property type="term" value="F:zinc ion binding"/>
    <property type="evidence" value="ECO:0007669"/>
    <property type="project" value="UniProtKB-UniRule"/>
</dbReference>
<name>A0A220VCC3_9GAMM</name>
<keyword evidence="4 15" id="KW-0479">Metal-binding</keyword>
<evidence type="ECO:0000256" key="1">
    <source>
        <dbReference type="ARBA" id="ARBA00001668"/>
    </source>
</evidence>
<keyword evidence="19" id="KW-1185">Reference proteome</keyword>
<comment type="catalytic activity">
    <reaction evidence="1 15">
        <text>Hydrolysis of DNA containing ring-opened 7-methylguanine residues, releasing 2,6-diamino-4-hydroxy-5-(N-methyl)formamidopyrimidine.</text>
        <dbReference type="EC" id="3.2.2.23"/>
    </reaction>
</comment>
<dbReference type="GO" id="GO:0140078">
    <property type="term" value="F:class I DNA-(apurinic or apyrimidinic site) endonuclease activity"/>
    <property type="evidence" value="ECO:0007669"/>
    <property type="project" value="UniProtKB-EC"/>
</dbReference>
<feature type="active site" description="Proton donor" evidence="15">
    <location>
        <position position="3"/>
    </location>
</feature>
<feature type="domain" description="FPG-type" evidence="16">
    <location>
        <begin position="235"/>
        <end position="269"/>
    </location>
</feature>
<dbReference type="GO" id="GO:0034039">
    <property type="term" value="F:8-oxo-7,8-dihydroguanine DNA N-glycosylase activity"/>
    <property type="evidence" value="ECO:0007669"/>
    <property type="project" value="TreeGrafter"/>
</dbReference>
<dbReference type="SMART" id="SM00898">
    <property type="entry name" value="Fapy_DNA_glyco"/>
    <property type="match status" value="1"/>
</dbReference>
<dbReference type="SMART" id="SM01232">
    <property type="entry name" value="H2TH"/>
    <property type="match status" value="1"/>
</dbReference>
<dbReference type="Proteomes" id="UP000242175">
    <property type="component" value="Chromosome large"/>
</dbReference>
<keyword evidence="11 15" id="KW-0456">Lyase</keyword>
<dbReference type="Pfam" id="PF06827">
    <property type="entry name" value="zf-FPG_IleRS"/>
    <property type="match status" value="1"/>
</dbReference>
<dbReference type="GO" id="GO:0006284">
    <property type="term" value="P:base-excision repair"/>
    <property type="evidence" value="ECO:0007669"/>
    <property type="project" value="InterPro"/>
</dbReference>
<evidence type="ECO:0000256" key="13">
    <source>
        <dbReference type="ARBA" id="ARBA00023295"/>
    </source>
</evidence>
<dbReference type="NCBIfam" id="TIGR00577">
    <property type="entry name" value="fpg"/>
    <property type="match status" value="1"/>
</dbReference>
<comment type="caution">
    <text evidence="15">Lacks conserved residue(s) required for the propagation of feature annotation.</text>
</comment>
<keyword evidence="12 15" id="KW-0511">Multifunctional enzyme</keyword>
<comment type="catalytic activity">
    <reaction evidence="14 15">
        <text>2'-deoxyribonucleotide-(2'-deoxyribose 5'-phosphate)-2'-deoxyribonucleotide-DNA = a 3'-end 2'-deoxyribonucleotide-(2,3-dehydro-2,3-deoxyribose 5'-phosphate)-DNA + a 5'-end 5'-phospho-2'-deoxyribonucleoside-DNA + H(+)</text>
        <dbReference type="Rhea" id="RHEA:66592"/>
        <dbReference type="Rhea" id="RHEA-COMP:13180"/>
        <dbReference type="Rhea" id="RHEA-COMP:16897"/>
        <dbReference type="Rhea" id="RHEA-COMP:17067"/>
        <dbReference type="ChEBI" id="CHEBI:15378"/>
        <dbReference type="ChEBI" id="CHEBI:136412"/>
        <dbReference type="ChEBI" id="CHEBI:157695"/>
        <dbReference type="ChEBI" id="CHEBI:167181"/>
        <dbReference type="EC" id="4.2.99.18"/>
    </reaction>
</comment>
<dbReference type="EC" id="3.2.2.23" evidence="15"/>
<dbReference type="NCBIfam" id="NF002211">
    <property type="entry name" value="PRK01103.1"/>
    <property type="match status" value="1"/>
</dbReference>
<evidence type="ECO:0000256" key="9">
    <source>
        <dbReference type="ARBA" id="ARBA00023125"/>
    </source>
</evidence>
<dbReference type="CDD" id="cd08966">
    <property type="entry name" value="EcFpg-like_N"/>
    <property type="match status" value="1"/>
</dbReference>
<dbReference type="PROSITE" id="PS51066">
    <property type="entry name" value="ZF_FPG_2"/>
    <property type="match status" value="1"/>
</dbReference>
<keyword evidence="6 15" id="KW-0863">Zinc-finger</keyword>
<keyword evidence="9 15" id="KW-0238">DNA-binding</keyword>
<dbReference type="SUPFAM" id="SSF46946">
    <property type="entry name" value="S13-like H2TH domain"/>
    <property type="match status" value="1"/>
</dbReference>
<evidence type="ECO:0000256" key="3">
    <source>
        <dbReference type="ARBA" id="ARBA00011245"/>
    </source>
</evidence>
<evidence type="ECO:0000256" key="10">
    <source>
        <dbReference type="ARBA" id="ARBA00023204"/>
    </source>
</evidence>
<dbReference type="Gene3D" id="3.20.190.10">
    <property type="entry name" value="MutM-like, N-terminal"/>
    <property type="match status" value="1"/>
</dbReference>
<evidence type="ECO:0000313" key="18">
    <source>
        <dbReference type="EMBL" id="ASK78058.1"/>
    </source>
</evidence>
<keyword evidence="13 15" id="KW-0326">Glycosidase</keyword>
<evidence type="ECO:0000259" key="17">
    <source>
        <dbReference type="PROSITE" id="PS51068"/>
    </source>
</evidence>
<comment type="cofactor">
    <cofactor evidence="15">
        <name>Zn(2+)</name>
        <dbReference type="ChEBI" id="CHEBI:29105"/>
    </cofactor>
    <text evidence="15">Binds 1 zinc ion per subunit.</text>
</comment>
<dbReference type="InterPro" id="IPR035937">
    <property type="entry name" value="FPG_N"/>
</dbReference>
<dbReference type="Pfam" id="PF06831">
    <property type="entry name" value="H2TH"/>
    <property type="match status" value="1"/>
</dbReference>
<dbReference type="SUPFAM" id="SSF81624">
    <property type="entry name" value="N-terminal domain of MutM-like DNA repair proteins"/>
    <property type="match status" value="1"/>
</dbReference>
<evidence type="ECO:0000256" key="14">
    <source>
        <dbReference type="ARBA" id="ARBA00044632"/>
    </source>
</evidence>
<dbReference type="InterPro" id="IPR020629">
    <property type="entry name" value="FPG_Glyclase"/>
</dbReference>
<comment type="subunit">
    <text evidence="3 15">Monomer.</text>
</comment>
<gene>
    <name evidence="15" type="primary">mutM</name>
    <name evidence="15" type="synonym">fpg</name>
    <name evidence="18" type="ORF">CF386_02850</name>
</gene>
<keyword evidence="5 15" id="KW-0227">DNA damage</keyword>
<dbReference type="Pfam" id="PF01149">
    <property type="entry name" value="Fapy_DNA_glyco"/>
    <property type="match status" value="1"/>
</dbReference>
<dbReference type="PANTHER" id="PTHR22993:SF9">
    <property type="entry name" value="FORMAMIDOPYRIMIDINE-DNA GLYCOSYLASE"/>
    <property type="match status" value="1"/>
</dbReference>
<protein>
    <recommendedName>
        <fullName evidence="15">Formamidopyrimidine-DNA glycosylase</fullName>
        <shortName evidence="15">Fapy-DNA glycosylase</shortName>
        <ecNumber evidence="15">3.2.2.23</ecNumber>
    </recommendedName>
    <alternativeName>
        <fullName evidence="15">DNA-(apurinic or apyrimidinic site) lyase MutM</fullName>
        <shortName evidence="15">AP lyase MutM</shortName>
        <ecNumber evidence="15">4.2.99.18</ecNumber>
    </alternativeName>
</protein>
<dbReference type="HAMAP" id="MF_00103">
    <property type="entry name" value="Fapy_DNA_glycosyl"/>
    <property type="match status" value="1"/>
</dbReference>
<proteinExistence type="inferred from homology"/>
<keyword evidence="7 15" id="KW-0378">Hydrolase</keyword>
<evidence type="ECO:0000259" key="16">
    <source>
        <dbReference type="PROSITE" id="PS51066"/>
    </source>
</evidence>
<evidence type="ECO:0000256" key="4">
    <source>
        <dbReference type="ARBA" id="ARBA00022723"/>
    </source>
</evidence>
<dbReference type="PROSITE" id="PS51068">
    <property type="entry name" value="FPG_CAT"/>
    <property type="match status" value="1"/>
</dbReference>
<dbReference type="PANTHER" id="PTHR22993">
    <property type="entry name" value="FORMAMIDOPYRIMIDINE-DNA GLYCOSYLASE"/>
    <property type="match status" value="1"/>
</dbReference>
<dbReference type="InterPro" id="IPR015887">
    <property type="entry name" value="DNA_glyclase_Znf_dom_DNA_BS"/>
</dbReference>
<feature type="binding site" evidence="15">
    <location>
        <position position="90"/>
    </location>
    <ligand>
        <name>DNA</name>
        <dbReference type="ChEBI" id="CHEBI:16991"/>
    </ligand>
</feature>
<reference evidence="18 19" key="1">
    <citation type="journal article" date="2016" name="Int. J. Syst. Evol. Microbiol.">
        <title>Paraphotobacterium marinum gen. nov., sp. nov., a member of the family Vibrionaceae, isolated from surface seawater.</title>
        <authorList>
            <person name="Huang Z."/>
            <person name="Dong C."/>
            <person name="Shao Z."/>
        </authorList>
    </citation>
    <scope>NUCLEOTIDE SEQUENCE [LARGE SCALE GENOMIC DNA]</scope>
    <source>
        <strain evidence="18 19">NSCS20N07D</strain>
    </source>
</reference>
<dbReference type="InterPro" id="IPR015886">
    <property type="entry name" value="H2TH_FPG"/>
</dbReference>
<evidence type="ECO:0000256" key="2">
    <source>
        <dbReference type="ARBA" id="ARBA00009409"/>
    </source>
</evidence>
<dbReference type="AlphaFoldDB" id="A0A220VCC3"/>
<evidence type="ECO:0000256" key="6">
    <source>
        <dbReference type="ARBA" id="ARBA00022771"/>
    </source>
</evidence>
<feature type="active site" description="Proton donor; for delta-elimination activity" evidence="15">
    <location>
        <position position="259"/>
    </location>
</feature>
<feature type="domain" description="Formamidopyrimidine-DNA glycosylase catalytic" evidence="17">
    <location>
        <begin position="2"/>
        <end position="112"/>
    </location>
</feature>
<evidence type="ECO:0000256" key="15">
    <source>
        <dbReference type="HAMAP-Rule" id="MF_00103"/>
    </source>
</evidence>
<dbReference type="FunFam" id="1.10.8.50:FF:000003">
    <property type="entry name" value="Formamidopyrimidine-DNA glycosylase"/>
    <property type="match status" value="1"/>
</dbReference>
<evidence type="ECO:0000256" key="12">
    <source>
        <dbReference type="ARBA" id="ARBA00023268"/>
    </source>
</evidence>
<sequence length="269" mass="31056">MPELPEVEVTCKGIRPYSENEIICEINLHHRKLRWDVSDKIFNCLKKPIVAIERRAKYILVKYQDGYLIIHLGMSGTLRVNEKSDSLIKHDHIEFILKNGNKLVFNDPRRFGFVLWKDINEFDAYFSHLGPEPLSEKFDTKYLSNVLKKSKSNIKQVIMNQKTVVGVGNIYANEALFESKISPLRIANQLKKLEIELLVKNIKIVLQKSINQGGTTLKDFKQANGKPGYFVQELSVYGRKDQPCMVCGNLLKEVRINNRTSVYCDKCQH</sequence>
<evidence type="ECO:0000256" key="5">
    <source>
        <dbReference type="ARBA" id="ARBA00022763"/>
    </source>
</evidence>
<evidence type="ECO:0000256" key="8">
    <source>
        <dbReference type="ARBA" id="ARBA00022833"/>
    </source>
</evidence>
<evidence type="ECO:0000256" key="11">
    <source>
        <dbReference type="ARBA" id="ARBA00023239"/>
    </source>
</evidence>
<feature type="active site" description="Proton donor; for beta-elimination activity" evidence="15">
    <location>
        <position position="57"/>
    </location>
</feature>
<dbReference type="InterPro" id="IPR010663">
    <property type="entry name" value="Znf_FPG/IleRS"/>
</dbReference>
<feature type="active site" description="Schiff-base intermediate with DNA" evidence="15">
    <location>
        <position position="2"/>
    </location>
</feature>
<dbReference type="GO" id="GO:0003684">
    <property type="term" value="F:damaged DNA binding"/>
    <property type="evidence" value="ECO:0007669"/>
    <property type="project" value="InterPro"/>
</dbReference>
<dbReference type="RefSeq" id="WP_089072968.1">
    <property type="nucleotide sequence ID" value="NZ_CBCSAM010000009.1"/>
</dbReference>
<dbReference type="OrthoDB" id="9800855at2"/>
<comment type="function">
    <text evidence="15">Involved in base excision repair of DNA damaged by oxidation or by mutagenic agents. Acts as DNA glycosylase that recognizes and removes damaged bases. Has a preference for oxidized purines, such as 7,8-dihydro-8-oxoguanine (8-oxoG). Has AP (apurinic/apyrimidinic) lyase activity and introduces nicks in the DNA strand. Cleaves the DNA backbone by beta-delta elimination to generate a single-strand break at the site of the removed base with both 3'- and 5'-phosphates.</text>
</comment>
<dbReference type="PROSITE" id="PS01242">
    <property type="entry name" value="ZF_FPG_1"/>
    <property type="match status" value="1"/>
</dbReference>
<dbReference type="InterPro" id="IPR000214">
    <property type="entry name" value="Znf_DNA_glyclase/AP_lyase"/>
</dbReference>